<dbReference type="Gene3D" id="2.120.10.30">
    <property type="entry name" value="TolB, C-terminal domain"/>
    <property type="match status" value="2"/>
</dbReference>
<dbReference type="PaxDb" id="55529-EKX32055"/>
<proteinExistence type="predicted"/>
<dbReference type="AlphaFoldDB" id="L1I872"/>
<dbReference type="EnsemblProtists" id="EKX32055">
    <property type="protein sequence ID" value="EKX32055"/>
    <property type="gene ID" value="GUITHDRAFT_58597"/>
</dbReference>
<evidence type="ECO:0000256" key="1">
    <source>
        <dbReference type="ARBA" id="ARBA00022737"/>
    </source>
</evidence>
<gene>
    <name evidence="2" type="ORF">GUITHDRAFT_58597</name>
</gene>
<dbReference type="PANTHER" id="PTHR46388">
    <property type="entry name" value="NHL REPEAT-CONTAINING PROTEIN 2"/>
    <property type="match status" value="1"/>
</dbReference>
<dbReference type="HOGENOM" id="CLU_1458097_0_0_1"/>
<evidence type="ECO:0008006" key="5">
    <source>
        <dbReference type="Google" id="ProtNLM"/>
    </source>
</evidence>
<accession>L1I872</accession>
<feature type="non-terminal residue" evidence="2">
    <location>
        <position position="1"/>
    </location>
</feature>
<dbReference type="InterPro" id="IPR011042">
    <property type="entry name" value="6-blade_b-propeller_TolB-like"/>
</dbReference>
<dbReference type="STRING" id="905079.L1I872"/>
<keyword evidence="4" id="KW-1185">Reference proteome</keyword>
<name>L1I872_GUITC</name>
<dbReference type="PANTHER" id="PTHR46388:SF2">
    <property type="entry name" value="NHL REPEAT-CONTAINING PROTEIN 2"/>
    <property type="match status" value="1"/>
</dbReference>
<reference evidence="3" key="3">
    <citation type="submission" date="2015-06" db="UniProtKB">
        <authorList>
            <consortium name="EnsemblProtists"/>
        </authorList>
    </citation>
    <scope>IDENTIFICATION</scope>
</reference>
<feature type="non-terminal residue" evidence="2">
    <location>
        <position position="186"/>
    </location>
</feature>
<reference evidence="2 4" key="1">
    <citation type="journal article" date="2012" name="Nature">
        <title>Algal genomes reveal evolutionary mosaicism and the fate of nucleomorphs.</title>
        <authorList>
            <consortium name="DOE Joint Genome Institute"/>
            <person name="Curtis B.A."/>
            <person name="Tanifuji G."/>
            <person name="Burki F."/>
            <person name="Gruber A."/>
            <person name="Irimia M."/>
            <person name="Maruyama S."/>
            <person name="Arias M.C."/>
            <person name="Ball S.G."/>
            <person name="Gile G.H."/>
            <person name="Hirakawa Y."/>
            <person name="Hopkins J.F."/>
            <person name="Kuo A."/>
            <person name="Rensing S.A."/>
            <person name="Schmutz J."/>
            <person name="Symeonidi A."/>
            <person name="Elias M."/>
            <person name="Eveleigh R.J."/>
            <person name="Herman E.K."/>
            <person name="Klute M.J."/>
            <person name="Nakayama T."/>
            <person name="Obornik M."/>
            <person name="Reyes-Prieto A."/>
            <person name="Armbrust E.V."/>
            <person name="Aves S.J."/>
            <person name="Beiko R.G."/>
            <person name="Coutinho P."/>
            <person name="Dacks J.B."/>
            <person name="Durnford D.G."/>
            <person name="Fast N.M."/>
            <person name="Green B.R."/>
            <person name="Grisdale C.J."/>
            <person name="Hempel F."/>
            <person name="Henrissat B."/>
            <person name="Hoppner M.P."/>
            <person name="Ishida K."/>
            <person name="Kim E."/>
            <person name="Koreny L."/>
            <person name="Kroth P.G."/>
            <person name="Liu Y."/>
            <person name="Malik S.B."/>
            <person name="Maier U.G."/>
            <person name="McRose D."/>
            <person name="Mock T."/>
            <person name="Neilson J.A."/>
            <person name="Onodera N.T."/>
            <person name="Poole A.M."/>
            <person name="Pritham E.J."/>
            <person name="Richards T.A."/>
            <person name="Rocap G."/>
            <person name="Roy S.W."/>
            <person name="Sarai C."/>
            <person name="Schaack S."/>
            <person name="Shirato S."/>
            <person name="Slamovits C.H."/>
            <person name="Spencer D.F."/>
            <person name="Suzuki S."/>
            <person name="Worden A.Z."/>
            <person name="Zauner S."/>
            <person name="Barry K."/>
            <person name="Bell C."/>
            <person name="Bharti A.K."/>
            <person name="Crow J.A."/>
            <person name="Grimwood J."/>
            <person name="Kramer R."/>
            <person name="Lindquist E."/>
            <person name="Lucas S."/>
            <person name="Salamov A."/>
            <person name="McFadden G.I."/>
            <person name="Lane C.E."/>
            <person name="Keeling P.J."/>
            <person name="Gray M.W."/>
            <person name="Grigoriev I.V."/>
            <person name="Archibald J.M."/>
        </authorList>
    </citation>
    <scope>NUCLEOTIDE SEQUENCE</scope>
    <source>
        <strain evidence="2 4">CCMP2712</strain>
    </source>
</reference>
<sequence length="186" mass="19127">VADSGNHAIRKVDIVSGYMSTLAGSGTAGYNDAVGVLAQFNKPTAGYPLGLDVFGPKLYIAFESDHQIQQADWTTPTPTLSVLAGDGTNGLVDNVNGAAAKFYNPTGVAVDFAGQSLLVADSRDHTIRIIDLSSTAVSTLVGTGVAGGEDSIDPNSATLSLPFGVSVTRDGRWGLVSDQGNSGIRR</sequence>
<dbReference type="Pfam" id="PF01436">
    <property type="entry name" value="NHL"/>
    <property type="match status" value="1"/>
</dbReference>
<evidence type="ECO:0000313" key="3">
    <source>
        <dbReference type="EnsemblProtists" id="EKX32055"/>
    </source>
</evidence>
<organism evidence="2">
    <name type="scientific">Guillardia theta (strain CCMP2712)</name>
    <name type="common">Cryptophyte</name>
    <dbReference type="NCBI Taxonomy" id="905079"/>
    <lineage>
        <taxon>Eukaryota</taxon>
        <taxon>Cryptophyceae</taxon>
        <taxon>Pyrenomonadales</taxon>
        <taxon>Geminigeraceae</taxon>
        <taxon>Guillardia</taxon>
    </lineage>
</organism>
<protein>
    <recommendedName>
        <fullName evidence="5">NHL repeat containing protein</fullName>
    </recommendedName>
</protein>
<dbReference type="InterPro" id="IPR001258">
    <property type="entry name" value="NHL_repeat"/>
</dbReference>
<dbReference type="KEGG" id="gtt:GUITHDRAFT_58597"/>
<dbReference type="RefSeq" id="XP_005819035.1">
    <property type="nucleotide sequence ID" value="XM_005818978.1"/>
</dbReference>
<dbReference type="SUPFAM" id="SSF63825">
    <property type="entry name" value="YWTD domain"/>
    <property type="match status" value="1"/>
</dbReference>
<dbReference type="Proteomes" id="UP000011087">
    <property type="component" value="Unassembled WGS sequence"/>
</dbReference>
<dbReference type="OMA" id="TAQFANP"/>
<dbReference type="GeneID" id="17288778"/>
<dbReference type="eggNOG" id="KOG2177">
    <property type="taxonomic scope" value="Eukaryota"/>
</dbReference>
<keyword evidence="1" id="KW-0677">Repeat</keyword>
<evidence type="ECO:0000313" key="2">
    <source>
        <dbReference type="EMBL" id="EKX32055.1"/>
    </source>
</evidence>
<dbReference type="OrthoDB" id="273823at2759"/>
<dbReference type="EMBL" id="JH993215">
    <property type="protein sequence ID" value="EKX32055.1"/>
    <property type="molecule type" value="Genomic_DNA"/>
</dbReference>
<reference evidence="4" key="2">
    <citation type="submission" date="2012-11" db="EMBL/GenBank/DDBJ databases">
        <authorList>
            <person name="Kuo A."/>
            <person name="Curtis B.A."/>
            <person name="Tanifuji G."/>
            <person name="Burki F."/>
            <person name="Gruber A."/>
            <person name="Irimia M."/>
            <person name="Maruyama S."/>
            <person name="Arias M.C."/>
            <person name="Ball S.G."/>
            <person name="Gile G.H."/>
            <person name="Hirakawa Y."/>
            <person name="Hopkins J.F."/>
            <person name="Rensing S.A."/>
            <person name="Schmutz J."/>
            <person name="Symeonidi A."/>
            <person name="Elias M."/>
            <person name="Eveleigh R.J."/>
            <person name="Herman E.K."/>
            <person name="Klute M.J."/>
            <person name="Nakayama T."/>
            <person name="Obornik M."/>
            <person name="Reyes-Prieto A."/>
            <person name="Armbrust E.V."/>
            <person name="Aves S.J."/>
            <person name="Beiko R.G."/>
            <person name="Coutinho P."/>
            <person name="Dacks J.B."/>
            <person name="Durnford D.G."/>
            <person name="Fast N.M."/>
            <person name="Green B.R."/>
            <person name="Grisdale C."/>
            <person name="Hempe F."/>
            <person name="Henrissat B."/>
            <person name="Hoppner M.P."/>
            <person name="Ishida K.-I."/>
            <person name="Kim E."/>
            <person name="Koreny L."/>
            <person name="Kroth P.G."/>
            <person name="Liu Y."/>
            <person name="Malik S.-B."/>
            <person name="Maier U.G."/>
            <person name="McRose D."/>
            <person name="Mock T."/>
            <person name="Neilson J.A."/>
            <person name="Onodera N.T."/>
            <person name="Poole A.M."/>
            <person name="Pritham E.J."/>
            <person name="Richards T.A."/>
            <person name="Rocap G."/>
            <person name="Roy S.W."/>
            <person name="Sarai C."/>
            <person name="Schaack S."/>
            <person name="Shirato S."/>
            <person name="Slamovits C.H."/>
            <person name="Spencer D.F."/>
            <person name="Suzuki S."/>
            <person name="Worden A.Z."/>
            <person name="Zauner S."/>
            <person name="Barry K."/>
            <person name="Bell C."/>
            <person name="Bharti A.K."/>
            <person name="Crow J.A."/>
            <person name="Grimwood J."/>
            <person name="Kramer R."/>
            <person name="Lindquist E."/>
            <person name="Lucas S."/>
            <person name="Salamov A."/>
            <person name="McFadden G.I."/>
            <person name="Lane C.E."/>
            <person name="Keeling P.J."/>
            <person name="Gray M.W."/>
            <person name="Grigoriev I.V."/>
            <person name="Archibald J.M."/>
        </authorList>
    </citation>
    <scope>NUCLEOTIDE SEQUENCE</scope>
    <source>
        <strain evidence="4">CCMP2712</strain>
    </source>
</reference>
<evidence type="ECO:0000313" key="4">
    <source>
        <dbReference type="Proteomes" id="UP000011087"/>
    </source>
</evidence>